<dbReference type="InterPro" id="IPR027443">
    <property type="entry name" value="IPNS-like_sf"/>
</dbReference>
<organism evidence="5 6">
    <name type="scientific">Amborella trichopoda</name>
    <dbReference type="NCBI Taxonomy" id="13333"/>
    <lineage>
        <taxon>Eukaryota</taxon>
        <taxon>Viridiplantae</taxon>
        <taxon>Streptophyta</taxon>
        <taxon>Embryophyta</taxon>
        <taxon>Tracheophyta</taxon>
        <taxon>Spermatophyta</taxon>
        <taxon>Magnoliopsida</taxon>
        <taxon>Amborellales</taxon>
        <taxon>Amborellaceae</taxon>
        <taxon>Amborella</taxon>
    </lineage>
</organism>
<keyword evidence="3" id="KW-0408">Iron</keyword>
<protein>
    <recommendedName>
        <fullName evidence="4">Non-haem dioxygenase N-terminal domain-containing protein</fullName>
    </recommendedName>
</protein>
<dbReference type="Gene3D" id="2.60.120.330">
    <property type="entry name" value="B-lactam Antibiotic, Isopenicillin N Synthase, Chain"/>
    <property type="match status" value="1"/>
</dbReference>
<dbReference type="PANTHER" id="PTHR10209:SF885">
    <property type="entry name" value="2OG-FE(II) OXYGENASE FAMILY, PUTATIVE (AFU_ORTHOLOGUE AFUA_2G00750)-RELATED"/>
    <property type="match status" value="1"/>
</dbReference>
<feature type="domain" description="Non-haem dioxygenase N-terminal" evidence="4">
    <location>
        <begin position="10"/>
        <end position="92"/>
    </location>
</feature>
<reference evidence="6" key="1">
    <citation type="journal article" date="2013" name="Science">
        <title>The Amborella genome and the evolution of flowering plants.</title>
        <authorList>
            <consortium name="Amborella Genome Project"/>
        </authorList>
    </citation>
    <scope>NUCLEOTIDE SEQUENCE [LARGE SCALE GENOMIC DNA]</scope>
</reference>
<dbReference type="SUPFAM" id="SSF51197">
    <property type="entry name" value="Clavaminate synthase-like"/>
    <property type="match status" value="1"/>
</dbReference>
<dbReference type="Pfam" id="PF14226">
    <property type="entry name" value="DIOX_N"/>
    <property type="match status" value="1"/>
</dbReference>
<proteinExistence type="predicted"/>
<dbReference type="OMA" id="CCQDDES"/>
<dbReference type="PANTHER" id="PTHR10209">
    <property type="entry name" value="OXIDOREDUCTASE, 2OG-FE II OXYGENASE FAMILY PROTEIN"/>
    <property type="match status" value="1"/>
</dbReference>
<evidence type="ECO:0000256" key="2">
    <source>
        <dbReference type="ARBA" id="ARBA00023002"/>
    </source>
</evidence>
<evidence type="ECO:0000259" key="4">
    <source>
        <dbReference type="Pfam" id="PF14226"/>
    </source>
</evidence>
<dbReference type="eggNOG" id="KOG0143">
    <property type="taxonomic scope" value="Eukaryota"/>
</dbReference>
<dbReference type="Gramene" id="ERN19558">
    <property type="protein sequence ID" value="ERN19558"/>
    <property type="gene ID" value="AMTR_s00062p00088000"/>
</dbReference>
<accession>U5DGL6</accession>
<dbReference type="InterPro" id="IPR026992">
    <property type="entry name" value="DIOX_N"/>
</dbReference>
<dbReference type="GO" id="GO:0046872">
    <property type="term" value="F:metal ion binding"/>
    <property type="evidence" value="ECO:0007669"/>
    <property type="project" value="UniProtKB-KW"/>
</dbReference>
<dbReference type="GO" id="GO:0016491">
    <property type="term" value="F:oxidoreductase activity"/>
    <property type="evidence" value="ECO:0007669"/>
    <property type="project" value="UniProtKB-KW"/>
</dbReference>
<keyword evidence="2" id="KW-0560">Oxidoreductase</keyword>
<dbReference type="EMBL" id="KI392068">
    <property type="protein sequence ID" value="ERN19558.1"/>
    <property type="molecule type" value="Genomic_DNA"/>
</dbReference>
<evidence type="ECO:0000256" key="3">
    <source>
        <dbReference type="ARBA" id="ARBA00023004"/>
    </source>
</evidence>
<evidence type="ECO:0000313" key="5">
    <source>
        <dbReference type="EMBL" id="ERN19558.1"/>
    </source>
</evidence>
<evidence type="ECO:0000256" key="1">
    <source>
        <dbReference type="ARBA" id="ARBA00022723"/>
    </source>
</evidence>
<gene>
    <name evidence="5" type="ORF">AMTR_s00062p00088000</name>
</gene>
<keyword evidence="6" id="KW-1185">Reference proteome</keyword>
<dbReference type="HOGENOM" id="CLU_2240232_0_0_1"/>
<keyword evidence="1" id="KW-0479">Metal-binding</keyword>
<dbReference type="AlphaFoldDB" id="U5DGL6"/>
<evidence type="ECO:0000313" key="6">
    <source>
        <dbReference type="Proteomes" id="UP000017836"/>
    </source>
</evidence>
<name>U5DGL6_AMBTC</name>
<sequence>MLFQEVCREPKAMEKLVNQVRTALKEWGAFHVINHGVPLKVIRNMRAKLAGFFAHPLEEKQKFVRDILSSSDYHNQDHRNRDWCEVYDYLLNSSCQKPENPPGFA</sequence>
<dbReference type="Proteomes" id="UP000017836">
    <property type="component" value="Unassembled WGS sequence"/>
</dbReference>